<evidence type="ECO:0000256" key="6">
    <source>
        <dbReference type="ARBA" id="ARBA00023065"/>
    </source>
</evidence>
<evidence type="ECO:0000256" key="1">
    <source>
        <dbReference type="ARBA" id="ARBA00004651"/>
    </source>
</evidence>
<proteinExistence type="inferred from homology"/>
<evidence type="ECO:0000256" key="11">
    <source>
        <dbReference type="HAMAP-Rule" id="MF_00454"/>
    </source>
</evidence>
<dbReference type="GO" id="GO:0062054">
    <property type="term" value="F:fluoride channel activity"/>
    <property type="evidence" value="ECO:0007669"/>
    <property type="project" value="UniProtKB-UniRule"/>
</dbReference>
<comment type="subcellular location">
    <subcellularLocation>
        <location evidence="1 11">Cell membrane</location>
        <topology evidence="1 11">Multi-pass membrane protein</topology>
    </subcellularLocation>
</comment>
<evidence type="ECO:0000256" key="3">
    <source>
        <dbReference type="ARBA" id="ARBA00022519"/>
    </source>
</evidence>
<dbReference type="GO" id="GO:0046872">
    <property type="term" value="F:metal ion binding"/>
    <property type="evidence" value="ECO:0007669"/>
    <property type="project" value="UniProtKB-KW"/>
</dbReference>
<feature type="transmembrane region" description="Helical" evidence="11">
    <location>
        <begin position="63"/>
        <end position="85"/>
    </location>
</feature>
<evidence type="ECO:0000313" key="12">
    <source>
        <dbReference type="EMBL" id="OGX82276.1"/>
    </source>
</evidence>
<dbReference type="GO" id="GO:0140114">
    <property type="term" value="P:cellular detoxification of fluoride"/>
    <property type="evidence" value="ECO:0007669"/>
    <property type="project" value="UniProtKB-UniRule"/>
</dbReference>
<sequence>MNYSWLLIGAGGGLGAIARYFMQQYVQGRWPLAWPVGTGAVNALGCLLAGLALGVLERHELGAAWRLLLITGVCGGFTTFSAFALENVGLLREGNVGLAALYAGGSVAVGVLLASAGYWLARG</sequence>
<comment type="activity regulation">
    <text evidence="11">Na(+) is not transported, but it plays an essential structural role and its presence is essential for fluoride channel function.</text>
</comment>
<keyword evidence="8 11" id="KW-0407">Ion channel</keyword>
<name>A0A1G1SUK3_9BACT</name>
<evidence type="ECO:0000313" key="13">
    <source>
        <dbReference type="Proteomes" id="UP000177791"/>
    </source>
</evidence>
<accession>A0A1G1SUK3</accession>
<evidence type="ECO:0000256" key="4">
    <source>
        <dbReference type="ARBA" id="ARBA00022692"/>
    </source>
</evidence>
<keyword evidence="4 11" id="KW-0812">Transmembrane</keyword>
<keyword evidence="5 11" id="KW-1133">Transmembrane helix</keyword>
<dbReference type="RefSeq" id="WP_070735684.1">
    <property type="nucleotide sequence ID" value="NZ_MDZC01000101.1"/>
</dbReference>
<keyword evidence="11" id="KW-0915">Sodium</keyword>
<keyword evidence="3" id="KW-0997">Cell inner membrane</keyword>
<dbReference type="OrthoDB" id="9815830at2"/>
<dbReference type="PANTHER" id="PTHR28259:SF1">
    <property type="entry name" value="FLUORIDE EXPORT PROTEIN 1-RELATED"/>
    <property type="match status" value="1"/>
</dbReference>
<evidence type="ECO:0000256" key="2">
    <source>
        <dbReference type="ARBA" id="ARBA00022475"/>
    </source>
</evidence>
<dbReference type="Pfam" id="PF02537">
    <property type="entry name" value="CRCB"/>
    <property type="match status" value="1"/>
</dbReference>
<evidence type="ECO:0000256" key="7">
    <source>
        <dbReference type="ARBA" id="ARBA00023136"/>
    </source>
</evidence>
<keyword evidence="2 11" id="KW-1003">Cell membrane</keyword>
<organism evidence="12 13">
    <name type="scientific">Hymenobacter glacialis</name>
    <dbReference type="NCBI Taxonomy" id="1908236"/>
    <lineage>
        <taxon>Bacteria</taxon>
        <taxon>Pseudomonadati</taxon>
        <taxon>Bacteroidota</taxon>
        <taxon>Cytophagia</taxon>
        <taxon>Cytophagales</taxon>
        <taxon>Hymenobacteraceae</taxon>
        <taxon>Hymenobacter</taxon>
    </lineage>
</organism>
<protein>
    <recommendedName>
        <fullName evidence="11">Fluoride-specific ion channel FluC</fullName>
    </recommendedName>
</protein>
<feature type="binding site" evidence="11">
    <location>
        <position position="75"/>
    </location>
    <ligand>
        <name>Na(+)</name>
        <dbReference type="ChEBI" id="CHEBI:29101"/>
        <note>structural</note>
    </ligand>
</feature>
<reference evidence="12 13" key="1">
    <citation type="submission" date="2016-08" db="EMBL/GenBank/DDBJ databases">
        <title>Hymenobacter coccineus sp. nov., Hymenobacter lapidarius sp. nov. and Hymenobacter glacialis sp. nov., isolated from Antarctic soil.</title>
        <authorList>
            <person name="Sedlacek I."/>
            <person name="Kralova S."/>
            <person name="Kyrova K."/>
            <person name="Maslanova I."/>
            <person name="Stankova E."/>
            <person name="Vrbovska V."/>
            <person name="Nemec M."/>
            <person name="Bartak M."/>
            <person name="Svec P."/>
            <person name="Busse H.-J."/>
            <person name="Pantucek R."/>
        </authorList>
    </citation>
    <scope>NUCLEOTIDE SEQUENCE [LARGE SCALE GENOMIC DNA]</scope>
    <source>
        <strain evidence="12 13">CCM 8648</strain>
    </source>
</reference>
<gene>
    <name evidence="11" type="primary">fluC</name>
    <name evidence="11" type="synonym">crcB</name>
    <name evidence="12" type="ORF">BEN48_04790</name>
</gene>
<keyword evidence="11" id="KW-0813">Transport</keyword>
<evidence type="ECO:0000256" key="9">
    <source>
        <dbReference type="ARBA" id="ARBA00035120"/>
    </source>
</evidence>
<dbReference type="Proteomes" id="UP000177791">
    <property type="component" value="Unassembled WGS sequence"/>
</dbReference>
<dbReference type="PANTHER" id="PTHR28259">
    <property type="entry name" value="FLUORIDE EXPORT PROTEIN 1-RELATED"/>
    <property type="match status" value="1"/>
</dbReference>
<dbReference type="NCBIfam" id="TIGR00494">
    <property type="entry name" value="crcB"/>
    <property type="match status" value="1"/>
</dbReference>
<comment type="function">
    <text evidence="11">Fluoride-specific ion channel. Important for reducing fluoride concentration in the cell, thus reducing its toxicity.</text>
</comment>
<comment type="similarity">
    <text evidence="9 11">Belongs to the fluoride channel Fluc/FEX (TC 1.A.43) family.</text>
</comment>
<comment type="caution">
    <text evidence="12">The sequence shown here is derived from an EMBL/GenBank/DDBJ whole genome shotgun (WGS) entry which is preliminary data.</text>
</comment>
<keyword evidence="6 11" id="KW-0406">Ion transport</keyword>
<evidence type="ECO:0000256" key="10">
    <source>
        <dbReference type="ARBA" id="ARBA00035585"/>
    </source>
</evidence>
<dbReference type="AlphaFoldDB" id="A0A1G1SUK3"/>
<dbReference type="InterPro" id="IPR003691">
    <property type="entry name" value="FluC"/>
</dbReference>
<keyword evidence="13" id="KW-1185">Reference proteome</keyword>
<keyword evidence="11" id="KW-0479">Metal-binding</keyword>
<comment type="catalytic activity">
    <reaction evidence="10">
        <text>fluoride(in) = fluoride(out)</text>
        <dbReference type="Rhea" id="RHEA:76159"/>
        <dbReference type="ChEBI" id="CHEBI:17051"/>
    </reaction>
    <physiologicalReaction direction="left-to-right" evidence="10">
        <dbReference type="Rhea" id="RHEA:76160"/>
    </physiologicalReaction>
</comment>
<evidence type="ECO:0000256" key="8">
    <source>
        <dbReference type="ARBA" id="ARBA00023303"/>
    </source>
</evidence>
<feature type="transmembrane region" description="Helical" evidence="11">
    <location>
        <begin position="97"/>
        <end position="121"/>
    </location>
</feature>
<dbReference type="GO" id="GO:0005886">
    <property type="term" value="C:plasma membrane"/>
    <property type="evidence" value="ECO:0007669"/>
    <property type="project" value="UniProtKB-SubCell"/>
</dbReference>
<dbReference type="HAMAP" id="MF_00454">
    <property type="entry name" value="FluC"/>
    <property type="match status" value="1"/>
</dbReference>
<feature type="transmembrane region" description="Helical" evidence="11">
    <location>
        <begin position="34"/>
        <end position="56"/>
    </location>
</feature>
<keyword evidence="7 11" id="KW-0472">Membrane</keyword>
<dbReference type="EMBL" id="MDZC01000101">
    <property type="protein sequence ID" value="OGX82276.1"/>
    <property type="molecule type" value="Genomic_DNA"/>
</dbReference>
<evidence type="ECO:0000256" key="5">
    <source>
        <dbReference type="ARBA" id="ARBA00022989"/>
    </source>
</evidence>
<feature type="binding site" evidence="11">
    <location>
        <position position="78"/>
    </location>
    <ligand>
        <name>Na(+)</name>
        <dbReference type="ChEBI" id="CHEBI:29101"/>
        <note>structural</note>
    </ligand>
</feature>